<evidence type="ECO:0000256" key="2">
    <source>
        <dbReference type="ARBA" id="ARBA00023125"/>
    </source>
</evidence>
<dbReference type="OrthoDB" id="9806208at2"/>
<dbReference type="InterPro" id="IPR009057">
    <property type="entry name" value="Homeodomain-like_sf"/>
</dbReference>
<proteinExistence type="predicted"/>
<dbReference type="InterPro" id="IPR020449">
    <property type="entry name" value="Tscrpt_reg_AraC-type_HTH"/>
</dbReference>
<dbReference type="PANTHER" id="PTHR46796">
    <property type="entry name" value="HTH-TYPE TRANSCRIPTIONAL ACTIVATOR RHAS-RELATED"/>
    <property type="match status" value="1"/>
</dbReference>
<dbReference type="PROSITE" id="PS01124">
    <property type="entry name" value="HTH_ARAC_FAMILY_2"/>
    <property type="match status" value="1"/>
</dbReference>
<comment type="caution">
    <text evidence="6">The sequence shown here is derived from an EMBL/GenBank/DDBJ whole genome shotgun (WGS) entry which is preliminary data.</text>
</comment>
<dbReference type="InterPro" id="IPR018060">
    <property type="entry name" value="HTH_AraC"/>
</dbReference>
<accession>A0A2T4J054</accession>
<dbReference type="SUPFAM" id="SSF46689">
    <property type="entry name" value="Homeodomain-like"/>
    <property type="match status" value="2"/>
</dbReference>
<dbReference type="Gene3D" id="1.10.10.60">
    <property type="entry name" value="Homeodomain-like"/>
    <property type="match status" value="2"/>
</dbReference>
<keyword evidence="7" id="KW-1185">Reference proteome</keyword>
<dbReference type="GO" id="GO:0003700">
    <property type="term" value="F:DNA-binding transcription factor activity"/>
    <property type="evidence" value="ECO:0007669"/>
    <property type="project" value="InterPro"/>
</dbReference>
<protein>
    <recommendedName>
        <fullName evidence="5">HTH araC/xylS-type domain-containing protein</fullName>
    </recommendedName>
</protein>
<feature type="domain" description="HTH araC/xylS-type" evidence="5">
    <location>
        <begin position="114"/>
        <end position="212"/>
    </location>
</feature>
<dbReference type="PRINTS" id="PR00032">
    <property type="entry name" value="HTHARAC"/>
</dbReference>
<gene>
    <name evidence="6" type="ORF">C9427_06680</name>
</gene>
<name>A0A2T4J054_9HYPH</name>
<keyword evidence="1" id="KW-0805">Transcription regulation</keyword>
<dbReference type="EMBL" id="PZJX01000014">
    <property type="protein sequence ID" value="PTE11294.1"/>
    <property type="molecule type" value="Genomic_DNA"/>
</dbReference>
<dbReference type="InterPro" id="IPR050204">
    <property type="entry name" value="AraC_XylS_family_regulators"/>
</dbReference>
<evidence type="ECO:0000313" key="7">
    <source>
        <dbReference type="Proteomes" id="UP000240259"/>
    </source>
</evidence>
<dbReference type="SMART" id="SM00342">
    <property type="entry name" value="HTH_ARAC"/>
    <property type="match status" value="1"/>
</dbReference>
<dbReference type="Pfam" id="PF12833">
    <property type="entry name" value="HTH_18"/>
    <property type="match status" value="1"/>
</dbReference>
<evidence type="ECO:0000256" key="4">
    <source>
        <dbReference type="SAM" id="MobiDB-lite"/>
    </source>
</evidence>
<evidence type="ECO:0000256" key="1">
    <source>
        <dbReference type="ARBA" id="ARBA00023015"/>
    </source>
</evidence>
<dbReference type="InterPro" id="IPR018062">
    <property type="entry name" value="HTH_AraC-typ_CS"/>
</dbReference>
<organism evidence="6 7">
    <name type="scientific">Mesorhizobium helmanticense</name>
    <dbReference type="NCBI Taxonomy" id="1776423"/>
    <lineage>
        <taxon>Bacteria</taxon>
        <taxon>Pseudomonadati</taxon>
        <taxon>Pseudomonadota</taxon>
        <taxon>Alphaproteobacteria</taxon>
        <taxon>Hyphomicrobiales</taxon>
        <taxon>Phyllobacteriaceae</taxon>
        <taxon>Mesorhizobium</taxon>
    </lineage>
</organism>
<keyword evidence="2" id="KW-0238">DNA-binding</keyword>
<dbReference type="GO" id="GO:0043565">
    <property type="term" value="F:sequence-specific DNA binding"/>
    <property type="evidence" value="ECO:0007669"/>
    <property type="project" value="InterPro"/>
</dbReference>
<feature type="region of interest" description="Disordered" evidence="4">
    <location>
        <begin position="218"/>
        <end position="258"/>
    </location>
</feature>
<keyword evidence="3" id="KW-0804">Transcription</keyword>
<dbReference type="PANTHER" id="PTHR46796:SF14">
    <property type="entry name" value="TRANSCRIPTIONAL REGULATORY PROTEIN"/>
    <property type="match status" value="1"/>
</dbReference>
<dbReference type="PROSITE" id="PS00041">
    <property type="entry name" value="HTH_ARAC_FAMILY_1"/>
    <property type="match status" value="1"/>
</dbReference>
<dbReference type="AlphaFoldDB" id="A0A2T4J054"/>
<evidence type="ECO:0000259" key="5">
    <source>
        <dbReference type="PROSITE" id="PS01124"/>
    </source>
</evidence>
<reference evidence="6 7" key="1">
    <citation type="submission" date="2018-03" db="EMBL/GenBank/DDBJ databases">
        <title>Genome sequence of the symbiotic type strain Mesorhizobium helmanticense CSLC115NT isolated from Lotus corniculatus nodules.</title>
        <authorList>
            <person name="Sannazzaro A.I."/>
            <person name="Torres Tejerizo G.A."/>
            <person name="Dip D."/>
            <person name="Caballero M."/>
            <person name="Pistorio M."/>
            <person name="Estrella M.J."/>
        </authorList>
    </citation>
    <scope>NUCLEOTIDE SEQUENCE [LARGE SCALE GENOMIC DNA]</scope>
    <source>
        <strain evidence="6 7">CSLC115N</strain>
    </source>
</reference>
<sequence>MHANAAADPDPAAVPALAQCTEADRNAIDGLSISDTPRDLGLAELVPQRHSSDPVVERLSRALEAAEGSHDGFGDLYADAVRLAIVTRLLTLRSNPDPDLRARATAALPRWRWKRVVEYVDSHLDETITLADMAAVAGLSRMYFAAQFRAATGIRPHEFLLRRRIDRAKQMLIETDMTLVDVALSVGFQNQAHFTTVFRRFVGETPYRWRCGNRTDVADRPSDSDPACWRSPPRGLDTRPIQLASPGELPLRSAAGAT</sequence>
<dbReference type="Proteomes" id="UP000240259">
    <property type="component" value="Unassembled WGS sequence"/>
</dbReference>
<evidence type="ECO:0000313" key="6">
    <source>
        <dbReference type="EMBL" id="PTE11294.1"/>
    </source>
</evidence>
<evidence type="ECO:0000256" key="3">
    <source>
        <dbReference type="ARBA" id="ARBA00023163"/>
    </source>
</evidence>